<sequence length="79" mass="8553">MGVVKERSMTQGPEEDFQTTLQHKKQVADQKEAVAESAARDTDRRSNRGREGDPTGLRGVTVGPPPEAPGLGPRSQKII</sequence>
<protein>
    <submittedName>
        <fullName evidence="2">Uncharacterized protein</fullName>
    </submittedName>
</protein>
<keyword evidence="3" id="KW-1185">Reference proteome</keyword>
<evidence type="ECO:0000256" key="1">
    <source>
        <dbReference type="SAM" id="MobiDB-lite"/>
    </source>
</evidence>
<dbReference type="Proteomes" id="UP001066276">
    <property type="component" value="Chromosome 6"/>
</dbReference>
<accession>A0AAV7QR48</accession>
<comment type="caution">
    <text evidence="2">The sequence shown here is derived from an EMBL/GenBank/DDBJ whole genome shotgun (WGS) entry which is preliminary data.</text>
</comment>
<feature type="region of interest" description="Disordered" evidence="1">
    <location>
        <begin position="1"/>
        <end position="79"/>
    </location>
</feature>
<evidence type="ECO:0000313" key="3">
    <source>
        <dbReference type="Proteomes" id="UP001066276"/>
    </source>
</evidence>
<evidence type="ECO:0000313" key="2">
    <source>
        <dbReference type="EMBL" id="KAJ1142530.1"/>
    </source>
</evidence>
<gene>
    <name evidence="2" type="ORF">NDU88_008844</name>
</gene>
<dbReference type="EMBL" id="JANPWB010000010">
    <property type="protein sequence ID" value="KAJ1142530.1"/>
    <property type="molecule type" value="Genomic_DNA"/>
</dbReference>
<organism evidence="2 3">
    <name type="scientific">Pleurodeles waltl</name>
    <name type="common">Iberian ribbed newt</name>
    <dbReference type="NCBI Taxonomy" id="8319"/>
    <lineage>
        <taxon>Eukaryota</taxon>
        <taxon>Metazoa</taxon>
        <taxon>Chordata</taxon>
        <taxon>Craniata</taxon>
        <taxon>Vertebrata</taxon>
        <taxon>Euteleostomi</taxon>
        <taxon>Amphibia</taxon>
        <taxon>Batrachia</taxon>
        <taxon>Caudata</taxon>
        <taxon>Salamandroidea</taxon>
        <taxon>Salamandridae</taxon>
        <taxon>Pleurodelinae</taxon>
        <taxon>Pleurodeles</taxon>
    </lineage>
</organism>
<dbReference type="AlphaFoldDB" id="A0AAV7QR48"/>
<name>A0AAV7QR48_PLEWA</name>
<proteinExistence type="predicted"/>
<feature type="compositionally biased region" description="Basic and acidic residues" evidence="1">
    <location>
        <begin position="26"/>
        <end position="53"/>
    </location>
</feature>
<reference evidence="2" key="1">
    <citation type="journal article" date="2022" name="bioRxiv">
        <title>Sequencing and chromosome-scale assembly of the giantPleurodeles waltlgenome.</title>
        <authorList>
            <person name="Brown T."/>
            <person name="Elewa A."/>
            <person name="Iarovenko S."/>
            <person name="Subramanian E."/>
            <person name="Araus A.J."/>
            <person name="Petzold A."/>
            <person name="Susuki M."/>
            <person name="Suzuki K.-i.T."/>
            <person name="Hayashi T."/>
            <person name="Toyoda A."/>
            <person name="Oliveira C."/>
            <person name="Osipova E."/>
            <person name="Leigh N.D."/>
            <person name="Simon A."/>
            <person name="Yun M.H."/>
        </authorList>
    </citation>
    <scope>NUCLEOTIDE SEQUENCE</scope>
    <source>
        <strain evidence="2">20211129_DDA</strain>
        <tissue evidence="2">Liver</tissue>
    </source>
</reference>